<feature type="compositionally biased region" description="Polar residues" evidence="1">
    <location>
        <begin position="16"/>
        <end position="27"/>
    </location>
</feature>
<evidence type="ECO:0000313" key="2">
    <source>
        <dbReference type="EMBL" id="GIY46053.1"/>
    </source>
</evidence>
<reference evidence="2 3" key="1">
    <citation type="submission" date="2021-06" db="EMBL/GenBank/DDBJ databases">
        <title>Caerostris extrusa draft genome.</title>
        <authorList>
            <person name="Kono N."/>
            <person name="Arakawa K."/>
        </authorList>
    </citation>
    <scope>NUCLEOTIDE SEQUENCE [LARGE SCALE GENOMIC DNA]</scope>
</reference>
<name>A0AAV4TQ04_CAEEX</name>
<organism evidence="2 3">
    <name type="scientific">Caerostris extrusa</name>
    <name type="common">Bark spider</name>
    <name type="synonym">Caerostris bankana</name>
    <dbReference type="NCBI Taxonomy" id="172846"/>
    <lineage>
        <taxon>Eukaryota</taxon>
        <taxon>Metazoa</taxon>
        <taxon>Ecdysozoa</taxon>
        <taxon>Arthropoda</taxon>
        <taxon>Chelicerata</taxon>
        <taxon>Arachnida</taxon>
        <taxon>Araneae</taxon>
        <taxon>Araneomorphae</taxon>
        <taxon>Entelegynae</taxon>
        <taxon>Araneoidea</taxon>
        <taxon>Araneidae</taxon>
        <taxon>Caerostris</taxon>
    </lineage>
</organism>
<proteinExistence type="predicted"/>
<accession>A0AAV4TQ04</accession>
<evidence type="ECO:0000313" key="3">
    <source>
        <dbReference type="Proteomes" id="UP001054945"/>
    </source>
</evidence>
<dbReference type="EMBL" id="BPLR01011361">
    <property type="protein sequence ID" value="GIY46053.1"/>
    <property type="molecule type" value="Genomic_DNA"/>
</dbReference>
<comment type="caution">
    <text evidence="2">The sequence shown here is derived from an EMBL/GenBank/DDBJ whole genome shotgun (WGS) entry which is preliminary data.</text>
</comment>
<dbReference type="Proteomes" id="UP001054945">
    <property type="component" value="Unassembled WGS sequence"/>
</dbReference>
<sequence length="120" mass="13636">MDDSRARQGKSKESATSESNGVSNKQGELQPPPVSSEERQVGSLGQTHPIVWADRATASIILNGFLSFLFWREEKELHSNLNVWYFPAIPSPTKKAKQLSSFRESVDLLRWNKFRFLLNS</sequence>
<dbReference type="AlphaFoldDB" id="A0AAV4TQ04"/>
<keyword evidence="3" id="KW-1185">Reference proteome</keyword>
<feature type="compositionally biased region" description="Basic and acidic residues" evidence="1">
    <location>
        <begin position="1"/>
        <end position="15"/>
    </location>
</feature>
<protein>
    <submittedName>
        <fullName evidence="2">Uncharacterized protein</fullName>
    </submittedName>
</protein>
<gene>
    <name evidence="2" type="ORF">CEXT_25051</name>
</gene>
<evidence type="ECO:0000256" key="1">
    <source>
        <dbReference type="SAM" id="MobiDB-lite"/>
    </source>
</evidence>
<feature type="region of interest" description="Disordered" evidence="1">
    <location>
        <begin position="1"/>
        <end position="42"/>
    </location>
</feature>